<dbReference type="AlphaFoldDB" id="A0A4U8Q2M0"/>
<protein>
    <submittedName>
        <fullName evidence="1">Glucosamine-6-phosphate deaminase</fullName>
    </submittedName>
</protein>
<evidence type="ECO:0000313" key="2">
    <source>
        <dbReference type="Proteomes" id="UP000306509"/>
    </source>
</evidence>
<evidence type="ECO:0000313" key="1">
    <source>
        <dbReference type="EMBL" id="TLC98423.1"/>
    </source>
</evidence>
<organism evidence="1 2">
    <name type="scientific">Robinsoniella peoriensis</name>
    <dbReference type="NCBI Taxonomy" id="180332"/>
    <lineage>
        <taxon>Bacteria</taxon>
        <taxon>Bacillati</taxon>
        <taxon>Bacillota</taxon>
        <taxon>Clostridia</taxon>
        <taxon>Lachnospirales</taxon>
        <taxon>Lachnospiraceae</taxon>
        <taxon>Robinsoniella</taxon>
    </lineage>
</organism>
<proteinExistence type="predicted"/>
<reference evidence="1 2" key="1">
    <citation type="journal article" date="2019" name="Anaerobe">
        <title>Detection of Robinsoniella peoriensis in multiple bone samples of a trauma patient.</title>
        <authorList>
            <person name="Schrottner P."/>
            <person name="Hartwich K."/>
            <person name="Bunk B."/>
            <person name="Schober I."/>
            <person name="Helbig S."/>
            <person name="Rudolph W.W."/>
            <person name="Gunzer F."/>
        </authorList>
    </citation>
    <scope>NUCLEOTIDE SEQUENCE [LARGE SCALE GENOMIC DNA]</scope>
    <source>
        <strain evidence="1 2">DSM 106044</strain>
    </source>
</reference>
<keyword evidence="2" id="KW-1185">Reference proteome</keyword>
<dbReference type="InterPro" id="IPR037171">
    <property type="entry name" value="NagB/RpiA_transferase-like"/>
</dbReference>
<dbReference type="EMBL" id="QGQD01000096">
    <property type="protein sequence ID" value="TLC98423.1"/>
    <property type="molecule type" value="Genomic_DNA"/>
</dbReference>
<comment type="caution">
    <text evidence="1">The sequence shown here is derived from an EMBL/GenBank/DDBJ whole genome shotgun (WGS) entry which is preliminary data.</text>
</comment>
<name>A0A4U8Q2M0_9FIRM</name>
<sequence>MYSISKNDNKAFVTVDYVSYNERSIKMKINFSTTMKGSLLEGFYPSGWNMEKIDEFCSHRPEEINERQAFWNKQFNLDSCKTIDEFNVKLGHEIAQEIRVAKEKGQMLALILPVGPMGMYEWIVYFLKIWNISCEHLYCFNMDEWADKDGNTLDCSNPASFQYAMEHAFYEPLGELTVPVNQRNFATRENLPSYPEKISKLKSNGARLVTVYGIGRMCHIAFWEPHFAEEFTSDDEWKQQCYRLGALLHPLTIEQNAITSFKSRTPLVSCSANTIGPGLFLQSDRMIGGADGTFSRGMQWQGMSLWMTLRYGSTRYIPSSYIPTLPGTLFYLEELGGPLIAECN</sequence>
<dbReference type="Gene3D" id="3.40.50.1360">
    <property type="match status" value="1"/>
</dbReference>
<gene>
    <name evidence="1" type="ORF">DSM106044_04761</name>
</gene>
<accession>A0A4U8Q2M0</accession>
<dbReference type="SUPFAM" id="SSF100950">
    <property type="entry name" value="NagB/RpiA/CoA transferase-like"/>
    <property type="match status" value="1"/>
</dbReference>
<dbReference type="Proteomes" id="UP000306509">
    <property type="component" value="Unassembled WGS sequence"/>
</dbReference>